<evidence type="ECO:0000259" key="3">
    <source>
        <dbReference type="Pfam" id="PF07338"/>
    </source>
</evidence>
<feature type="domain" description="YdgH/BhsA/McbA-like" evidence="3">
    <location>
        <begin position="46"/>
        <end position="101"/>
    </location>
</feature>
<dbReference type="NCBIfam" id="NF011433">
    <property type="entry name" value="PRK14864.1"/>
    <property type="match status" value="1"/>
</dbReference>
<dbReference type="PATRIC" id="fig|1656095.3.peg.3237"/>
<evidence type="ECO:0000256" key="1">
    <source>
        <dbReference type="ARBA" id="ARBA00022729"/>
    </source>
</evidence>
<dbReference type="Pfam" id="PF07338">
    <property type="entry name" value="YdgH_BhsA-like"/>
    <property type="match status" value="1"/>
</dbReference>
<reference evidence="4 5" key="1">
    <citation type="submission" date="2015-06" db="EMBL/GenBank/DDBJ databases">
        <title>Genome sequencing of Cronobacter sp. strain DJ34 isolated from petroleum contaminated sludge of Duliajan Oil Fields, Assam, India.</title>
        <authorList>
            <person name="Pal S."/>
            <person name="Banerjee T.D."/>
            <person name="Roy A."/>
            <person name="Sar P."/>
            <person name="Kazy S.K."/>
        </authorList>
    </citation>
    <scope>NUCLEOTIDE SEQUENCE [LARGE SCALE GENOMIC DNA]</scope>
    <source>
        <strain evidence="4 5">DJ34</strain>
    </source>
</reference>
<protein>
    <submittedName>
        <fullName evidence="4">Biofilm stress and motility protein A</fullName>
    </submittedName>
</protein>
<feature type="chain" id="PRO_5005311398" evidence="2">
    <location>
        <begin position="20"/>
        <end position="104"/>
    </location>
</feature>
<gene>
    <name evidence="4" type="ORF">ACH50_00355</name>
</gene>
<accession>A0A0J8VSQ6</accession>
<evidence type="ECO:0000313" key="4">
    <source>
        <dbReference type="EMBL" id="KMV36523.1"/>
    </source>
</evidence>
<dbReference type="AlphaFoldDB" id="A0A0J8VSQ6"/>
<proteinExistence type="predicted"/>
<dbReference type="InterPro" id="IPR036275">
    <property type="entry name" value="YdgH-like_sf"/>
</dbReference>
<comment type="caution">
    <text evidence="4">The sequence shown here is derived from an EMBL/GenBank/DDBJ whole genome shotgun (WGS) entry which is preliminary data.</text>
</comment>
<keyword evidence="5" id="KW-1185">Reference proteome</keyword>
<dbReference type="EMBL" id="LFEJ01000002">
    <property type="protein sequence ID" value="KMV36523.1"/>
    <property type="molecule type" value="Genomic_DNA"/>
</dbReference>
<dbReference type="Proteomes" id="UP000037315">
    <property type="component" value="Unassembled WGS sequence"/>
</dbReference>
<dbReference type="Gene3D" id="3.30.1660.10">
    <property type="entry name" value="Flavin-binding protein dodecin"/>
    <property type="match status" value="1"/>
</dbReference>
<dbReference type="PROSITE" id="PS51257">
    <property type="entry name" value="PROKAR_LIPOPROTEIN"/>
    <property type="match status" value="1"/>
</dbReference>
<feature type="signal peptide" evidence="2">
    <location>
        <begin position="1"/>
        <end position="19"/>
    </location>
</feature>
<dbReference type="InterPro" id="IPR025543">
    <property type="entry name" value="Dodecin-like"/>
</dbReference>
<keyword evidence="1 2" id="KW-0732">Signal</keyword>
<organism evidence="4 5">
    <name type="scientific">Franconibacter pulveris</name>
    <dbReference type="NCBI Taxonomy" id="435910"/>
    <lineage>
        <taxon>Bacteria</taxon>
        <taxon>Pseudomonadati</taxon>
        <taxon>Pseudomonadota</taxon>
        <taxon>Gammaproteobacteria</taxon>
        <taxon>Enterobacterales</taxon>
        <taxon>Enterobacteriaceae</taxon>
        <taxon>Franconibacter</taxon>
    </lineage>
</organism>
<evidence type="ECO:0000313" key="5">
    <source>
        <dbReference type="Proteomes" id="UP000037315"/>
    </source>
</evidence>
<evidence type="ECO:0000256" key="2">
    <source>
        <dbReference type="SAM" id="SignalP"/>
    </source>
</evidence>
<dbReference type="OrthoDB" id="6415092at2"/>
<dbReference type="SUPFAM" id="SSF159871">
    <property type="entry name" value="YdgH-like"/>
    <property type="match status" value="1"/>
</dbReference>
<sequence length="104" mass="11387">MVMQRIVPLLLVFTLSACSALQGTPQPPPPVADQPQEIQRNQTQGLVKIGTVTSLERGSPDDSLRELRAKAAAAKADYYQVLVNDETVVPGRWYGQAILFRKAP</sequence>
<dbReference type="STRING" id="1121863.GCA_000621185_01666"/>
<name>A0A0J8VSQ6_9ENTR</name>
<dbReference type="InterPro" id="IPR010854">
    <property type="entry name" value="YdgH/BhsA/McbA-like_dom"/>
</dbReference>